<dbReference type="SUPFAM" id="SSF52218">
    <property type="entry name" value="Flavoproteins"/>
    <property type="match status" value="1"/>
</dbReference>
<dbReference type="InterPro" id="IPR003680">
    <property type="entry name" value="Flavodoxin_fold"/>
</dbReference>
<evidence type="ECO:0000259" key="3">
    <source>
        <dbReference type="Pfam" id="PF02525"/>
    </source>
</evidence>
<dbReference type="Gene3D" id="3.40.50.360">
    <property type="match status" value="1"/>
</dbReference>
<name>A0A8C3MCJ7_GEOPR</name>
<feature type="domain" description="Flavodoxin-like fold" evidence="3">
    <location>
        <begin position="3"/>
        <end position="128"/>
    </location>
</feature>
<dbReference type="Proteomes" id="UP000694382">
    <property type="component" value="Chromosome 2"/>
</dbReference>
<accession>A0A8U8C4H5</accession>
<evidence type="ECO:0000313" key="4">
    <source>
        <dbReference type="Ensembl" id="ENSCPVP00000004338.2"/>
    </source>
</evidence>
<evidence type="ECO:0000256" key="2">
    <source>
        <dbReference type="ARBA" id="ARBA00023002"/>
    </source>
</evidence>
<reference evidence="4" key="2">
    <citation type="submission" date="2025-08" db="UniProtKB">
        <authorList>
            <consortium name="Ensembl"/>
        </authorList>
    </citation>
    <scope>IDENTIFICATION</scope>
</reference>
<reference evidence="4" key="3">
    <citation type="submission" date="2025-09" db="UniProtKB">
        <authorList>
            <consortium name="Ensembl"/>
        </authorList>
    </citation>
    <scope>IDENTIFICATION</scope>
</reference>
<dbReference type="PANTHER" id="PTHR10204:SF33">
    <property type="entry name" value="RIBOSYLDIHYDRONICOTINAMIDE DEHYDROGENASE [QUINONE]"/>
    <property type="match status" value="1"/>
</dbReference>
<organism evidence="4 5">
    <name type="scientific">Geospiza parvula</name>
    <name type="common">Small tree-finch</name>
    <name type="synonym">Camarhynchus parvulus</name>
    <dbReference type="NCBI Taxonomy" id="87175"/>
    <lineage>
        <taxon>Eukaryota</taxon>
        <taxon>Metazoa</taxon>
        <taxon>Chordata</taxon>
        <taxon>Craniata</taxon>
        <taxon>Vertebrata</taxon>
        <taxon>Euteleostomi</taxon>
        <taxon>Archelosauria</taxon>
        <taxon>Archosauria</taxon>
        <taxon>Dinosauria</taxon>
        <taxon>Saurischia</taxon>
        <taxon>Theropoda</taxon>
        <taxon>Coelurosauria</taxon>
        <taxon>Aves</taxon>
        <taxon>Neognathae</taxon>
        <taxon>Neoaves</taxon>
        <taxon>Telluraves</taxon>
        <taxon>Australaves</taxon>
        <taxon>Passeriformes</taxon>
        <taxon>Thraupidae</taxon>
        <taxon>Camarhynchus</taxon>
    </lineage>
</organism>
<evidence type="ECO:0000313" key="5">
    <source>
        <dbReference type="Proteomes" id="UP000694382"/>
    </source>
</evidence>
<protein>
    <recommendedName>
        <fullName evidence="3">Flavodoxin-like fold domain-containing protein</fullName>
    </recommendedName>
</protein>
<accession>A0A8C3MCJ7</accession>
<keyword evidence="5" id="KW-1185">Reference proteome</keyword>
<reference evidence="4" key="1">
    <citation type="submission" date="2020-02" db="EMBL/GenBank/DDBJ databases">
        <authorList>
            <person name="Enbody D E."/>
            <person name="Pettersson E M."/>
        </authorList>
    </citation>
    <scope>NUCLEOTIDE SEQUENCE [LARGE SCALE GENOMIC DNA]</scope>
</reference>
<dbReference type="InterPro" id="IPR029039">
    <property type="entry name" value="Flavoprotein-like_sf"/>
</dbReference>
<dbReference type="InterPro" id="IPR051545">
    <property type="entry name" value="NAD(P)H_dehydrogenase_qn"/>
</dbReference>
<dbReference type="GO" id="GO:0003955">
    <property type="term" value="F:NAD(P)H dehydrogenase (quinone) activity"/>
    <property type="evidence" value="ECO:0007669"/>
    <property type="project" value="TreeGrafter"/>
</dbReference>
<dbReference type="GO" id="GO:0005829">
    <property type="term" value="C:cytosol"/>
    <property type="evidence" value="ECO:0007669"/>
    <property type="project" value="TreeGrafter"/>
</dbReference>
<sequence length="213" mass="24218">MRKKVLIVYAHQEPKSFNGSLLKIAVEELSKQGCSVTMSDLYAMQFEPRATRNDIVGHLHNSEAFNYGVETWEAYKRGGLSKDLVEEQKKVQEADLLIFQFPLFWFNMPAILKGWMDRVLVQGFAYDLSKVYDGGLLQVCFWNCFIKVKTRSFSLTYLFPKTHSPLSNCMASILASELPLHVRSGKEEVTLSPRNPCCPGLPEYLLNRSGALL</sequence>
<evidence type="ECO:0000256" key="1">
    <source>
        <dbReference type="ARBA" id="ARBA00006252"/>
    </source>
</evidence>
<dbReference type="Pfam" id="PF02525">
    <property type="entry name" value="Flavodoxin_2"/>
    <property type="match status" value="1"/>
</dbReference>
<comment type="similarity">
    <text evidence="1">Belongs to the NAD(P)H dehydrogenase (quinone) family.</text>
</comment>
<dbReference type="FunFam" id="3.40.50.360:FF:000054">
    <property type="entry name" value="NAD(P)H dehydrogenase, quinone 1"/>
    <property type="match status" value="1"/>
</dbReference>
<proteinExistence type="inferred from homology"/>
<dbReference type="Ensembl" id="ENSCPVT00000004491.2">
    <property type="protein sequence ID" value="ENSCPVP00000004338.2"/>
    <property type="gene ID" value="ENSCPVG00000016723.1"/>
</dbReference>
<dbReference type="AlphaFoldDB" id="A0A8C3MCJ7"/>
<dbReference type="PANTHER" id="PTHR10204">
    <property type="entry name" value="NAD P H OXIDOREDUCTASE-RELATED"/>
    <property type="match status" value="1"/>
</dbReference>
<keyword evidence="2" id="KW-0560">Oxidoreductase</keyword>